<evidence type="ECO:0000313" key="1">
    <source>
        <dbReference type="EMBL" id="CAH0551038.1"/>
    </source>
</evidence>
<proteinExistence type="predicted"/>
<dbReference type="Proteomes" id="UP001154078">
    <property type="component" value="Chromosome 2"/>
</dbReference>
<gene>
    <name evidence="1" type="ORF">MELIAE_LOCUS3733</name>
</gene>
<dbReference type="OrthoDB" id="382863at2759"/>
<reference evidence="1" key="1">
    <citation type="submission" date="2021-12" db="EMBL/GenBank/DDBJ databases">
        <authorList>
            <person name="King R."/>
        </authorList>
    </citation>
    <scope>NUCLEOTIDE SEQUENCE</scope>
</reference>
<protein>
    <submittedName>
        <fullName evidence="1">Uncharacterized protein</fullName>
    </submittedName>
</protein>
<name>A0A9P0AZ24_BRAAE</name>
<keyword evidence="2" id="KW-1185">Reference proteome</keyword>
<dbReference type="EMBL" id="OV121133">
    <property type="protein sequence ID" value="CAH0551038.1"/>
    <property type="molecule type" value="Genomic_DNA"/>
</dbReference>
<dbReference type="AlphaFoldDB" id="A0A9P0AZ24"/>
<evidence type="ECO:0000313" key="2">
    <source>
        <dbReference type="Proteomes" id="UP001154078"/>
    </source>
</evidence>
<organism evidence="1 2">
    <name type="scientific">Brassicogethes aeneus</name>
    <name type="common">Rape pollen beetle</name>
    <name type="synonym">Meligethes aeneus</name>
    <dbReference type="NCBI Taxonomy" id="1431903"/>
    <lineage>
        <taxon>Eukaryota</taxon>
        <taxon>Metazoa</taxon>
        <taxon>Ecdysozoa</taxon>
        <taxon>Arthropoda</taxon>
        <taxon>Hexapoda</taxon>
        <taxon>Insecta</taxon>
        <taxon>Pterygota</taxon>
        <taxon>Neoptera</taxon>
        <taxon>Endopterygota</taxon>
        <taxon>Coleoptera</taxon>
        <taxon>Polyphaga</taxon>
        <taxon>Cucujiformia</taxon>
        <taxon>Nitidulidae</taxon>
        <taxon>Meligethinae</taxon>
        <taxon>Brassicogethes</taxon>
    </lineage>
</organism>
<accession>A0A9P0AZ24</accession>
<sequence length="104" mass="11790">MDDVASDHGIHFSSEPAINEFSRNRNPMMCTAHDGHHKVNAAINPALVHIDLGIKEEGLKTSYLSEYQFKVSQDNPLIKLGKAPRSNDYGRTMEEKVMYLFNKK</sequence>